<evidence type="ECO:0000313" key="4">
    <source>
        <dbReference type="EMBL" id="BCK84287.1"/>
    </source>
</evidence>
<dbReference type="PANTHER" id="PTHR48080">
    <property type="entry name" value="D-GALACTONATE DEHYDRATASE-RELATED"/>
    <property type="match status" value="1"/>
</dbReference>
<dbReference type="InterPro" id="IPR036849">
    <property type="entry name" value="Enolase-like_C_sf"/>
</dbReference>
<dbReference type="SUPFAM" id="SSF51604">
    <property type="entry name" value="Enolase C-terminal domain-like"/>
    <property type="match status" value="1"/>
</dbReference>
<reference evidence="4" key="1">
    <citation type="submission" date="2020-09" db="EMBL/GenBank/DDBJ databases">
        <title>New species isolated from human feces.</title>
        <authorList>
            <person name="Kitahara M."/>
            <person name="Shigeno Y."/>
            <person name="Shime M."/>
            <person name="Matsumoto Y."/>
            <person name="Nakamura S."/>
            <person name="Motooka D."/>
            <person name="Fukuoka S."/>
            <person name="Nishikawa H."/>
            <person name="Benno Y."/>
        </authorList>
    </citation>
    <scope>NUCLEOTIDE SEQUENCE</scope>
    <source>
        <strain evidence="4">MM59</strain>
    </source>
</reference>
<dbReference type="GO" id="GO:0046872">
    <property type="term" value="F:metal ion binding"/>
    <property type="evidence" value="ECO:0007669"/>
    <property type="project" value="UniProtKB-KW"/>
</dbReference>
<dbReference type="SMART" id="SM00922">
    <property type="entry name" value="MR_MLE"/>
    <property type="match status" value="1"/>
</dbReference>
<accession>A0A810QDE3</accession>
<evidence type="ECO:0000313" key="5">
    <source>
        <dbReference type="Proteomes" id="UP000679848"/>
    </source>
</evidence>
<keyword evidence="5" id="KW-1185">Reference proteome</keyword>
<dbReference type="SUPFAM" id="SSF54826">
    <property type="entry name" value="Enolase N-terminal domain-like"/>
    <property type="match status" value="1"/>
</dbReference>
<dbReference type="EMBL" id="AP023420">
    <property type="protein sequence ID" value="BCK84287.1"/>
    <property type="molecule type" value="Genomic_DNA"/>
</dbReference>
<gene>
    <name evidence="4" type="ORF">MM59RIKEN_16060</name>
</gene>
<dbReference type="InterPro" id="IPR029017">
    <property type="entry name" value="Enolase-like_N"/>
</dbReference>
<dbReference type="InterPro" id="IPR034593">
    <property type="entry name" value="DgoD-like"/>
</dbReference>
<dbReference type="RefSeq" id="WP_187030247.1">
    <property type="nucleotide sequence ID" value="NZ_AP023420.1"/>
</dbReference>
<dbReference type="SFLD" id="SFLDG00179">
    <property type="entry name" value="mandelate_racemase"/>
    <property type="match status" value="1"/>
</dbReference>
<dbReference type="Pfam" id="PF02746">
    <property type="entry name" value="MR_MLE_N"/>
    <property type="match status" value="1"/>
</dbReference>
<evidence type="ECO:0000256" key="2">
    <source>
        <dbReference type="ARBA" id="ARBA00023239"/>
    </source>
</evidence>
<evidence type="ECO:0000256" key="1">
    <source>
        <dbReference type="ARBA" id="ARBA00022723"/>
    </source>
</evidence>
<dbReference type="AlphaFoldDB" id="A0A810QDE3"/>
<protein>
    <submittedName>
        <fullName evidence="4">Galactonate dehydratase</fullName>
    </submittedName>
</protein>
<sequence length="394" mass="44735">MKITKVEVLRVKTNRPSWRPIFCRIHTDEGIYGDGEAAMAYDAGAPAAYAMIKDLAPTLIGMDPMQIEWIWETFFRTTFWGLNAGPVMYSAMSAIDIALWDIKGKAYGRPLHEIFGGARRKDVRAYASQLQFGWSHTDLHVPQLKPEDYANVAKKAVFEEGYDALKYDFFSFDEEGRKISVEEYTRLLHPKYQKMIEKRVEAVRNAIGDDVDIIAECHSRLDAQSAVQVAKIMEKYNILYFEEPTIPNHDLMKYVSSHTTLPLAAGERIYTRWQYRPYFENGSIQVIQPDIGNCGGLTEVRKICDMAHAYDISVQAHTCASPLSTSVALQLEAVIPNFIIHEHHCNNLMKFNHGWTKYDPQPVNGRMEVPNEPGIGNEISQAAFDNAAEYAVIE</sequence>
<dbReference type="PANTHER" id="PTHR48080:SF2">
    <property type="entry name" value="D-GALACTONATE DEHYDRATASE"/>
    <property type="match status" value="1"/>
</dbReference>
<feature type="domain" description="Mandelate racemase/muconate lactonizing enzyme C-terminal" evidence="3">
    <location>
        <begin position="146"/>
        <end position="262"/>
    </location>
</feature>
<proteinExistence type="predicted"/>
<dbReference type="Pfam" id="PF13378">
    <property type="entry name" value="MR_MLE_C"/>
    <property type="match status" value="1"/>
</dbReference>
<keyword evidence="1" id="KW-0479">Metal-binding</keyword>
<dbReference type="SFLD" id="SFLDS00001">
    <property type="entry name" value="Enolase"/>
    <property type="match status" value="1"/>
</dbReference>
<dbReference type="CDD" id="cd03316">
    <property type="entry name" value="MR_like"/>
    <property type="match status" value="1"/>
</dbReference>
<dbReference type="GO" id="GO:0016829">
    <property type="term" value="F:lyase activity"/>
    <property type="evidence" value="ECO:0007669"/>
    <property type="project" value="UniProtKB-KW"/>
</dbReference>
<dbReference type="Gene3D" id="3.30.390.10">
    <property type="entry name" value="Enolase-like, N-terminal domain"/>
    <property type="match status" value="1"/>
</dbReference>
<dbReference type="InterPro" id="IPR013341">
    <property type="entry name" value="Mandelate_racemase_N_dom"/>
</dbReference>
<evidence type="ECO:0000259" key="3">
    <source>
        <dbReference type="SMART" id="SM00922"/>
    </source>
</evidence>
<dbReference type="InterPro" id="IPR013342">
    <property type="entry name" value="Mandelate_racemase_C"/>
</dbReference>
<dbReference type="Gene3D" id="3.20.20.120">
    <property type="entry name" value="Enolase-like C-terminal domain"/>
    <property type="match status" value="1"/>
</dbReference>
<name>A0A810QDE3_9FIRM</name>
<organism evidence="4 5">
    <name type="scientific">Pusillibacter faecalis</name>
    <dbReference type="NCBI Taxonomy" id="2714358"/>
    <lineage>
        <taxon>Bacteria</taxon>
        <taxon>Bacillati</taxon>
        <taxon>Bacillota</taxon>
        <taxon>Clostridia</taxon>
        <taxon>Eubacteriales</taxon>
        <taxon>Oscillospiraceae</taxon>
        <taxon>Pusillibacter</taxon>
    </lineage>
</organism>
<keyword evidence="2" id="KW-0456">Lyase</keyword>
<dbReference type="Proteomes" id="UP000679848">
    <property type="component" value="Chromosome"/>
</dbReference>
<dbReference type="KEGG" id="pfaa:MM59RIKEN_16060"/>
<dbReference type="InterPro" id="IPR029065">
    <property type="entry name" value="Enolase_C-like"/>
</dbReference>